<feature type="transmembrane region" description="Helical" evidence="4">
    <location>
        <begin position="109"/>
        <end position="127"/>
    </location>
</feature>
<dbReference type="PRINTS" id="PR00032">
    <property type="entry name" value="HTHARAC"/>
</dbReference>
<dbReference type="EMBL" id="SODV01000002">
    <property type="protein sequence ID" value="TDW96224.1"/>
    <property type="molecule type" value="Genomic_DNA"/>
</dbReference>
<dbReference type="Pfam" id="PF12833">
    <property type="entry name" value="HTH_18"/>
    <property type="match status" value="1"/>
</dbReference>
<proteinExistence type="predicted"/>
<dbReference type="Proteomes" id="UP000294498">
    <property type="component" value="Unassembled WGS sequence"/>
</dbReference>
<name>A0A4R8DG46_9BACT</name>
<dbReference type="Gene3D" id="1.10.10.60">
    <property type="entry name" value="Homeodomain-like"/>
    <property type="match status" value="2"/>
</dbReference>
<evidence type="ECO:0000313" key="6">
    <source>
        <dbReference type="EMBL" id="TDW96224.1"/>
    </source>
</evidence>
<feature type="domain" description="HTH araC/xylS-type" evidence="5">
    <location>
        <begin position="243"/>
        <end position="351"/>
    </location>
</feature>
<dbReference type="SMART" id="SM00342">
    <property type="entry name" value="HTH_ARAC"/>
    <property type="match status" value="1"/>
</dbReference>
<feature type="transmembrane region" description="Helical" evidence="4">
    <location>
        <begin position="211"/>
        <end position="228"/>
    </location>
</feature>
<dbReference type="InterPro" id="IPR009057">
    <property type="entry name" value="Homeodomain-like_sf"/>
</dbReference>
<dbReference type="AlphaFoldDB" id="A0A4R8DG46"/>
<feature type="transmembrane region" description="Helical" evidence="4">
    <location>
        <begin position="37"/>
        <end position="55"/>
    </location>
</feature>
<evidence type="ECO:0000256" key="3">
    <source>
        <dbReference type="ARBA" id="ARBA00023163"/>
    </source>
</evidence>
<dbReference type="OrthoDB" id="9779074at2"/>
<gene>
    <name evidence="6" type="ORF">EDB95_4049</name>
</gene>
<dbReference type="InterPro" id="IPR020449">
    <property type="entry name" value="Tscrpt_reg_AraC-type_HTH"/>
</dbReference>
<evidence type="ECO:0000313" key="7">
    <source>
        <dbReference type="Proteomes" id="UP000294498"/>
    </source>
</evidence>
<dbReference type="PANTHER" id="PTHR43280">
    <property type="entry name" value="ARAC-FAMILY TRANSCRIPTIONAL REGULATOR"/>
    <property type="match status" value="1"/>
</dbReference>
<keyword evidence="2" id="KW-0238">DNA-binding</keyword>
<sequence length="356" mass="40977">MIYNLLNTLVLLGSLQGFILGILLIRRKNARLPNRLLGALLGLIALASLNVYLNTQTWYNTLYFCKYFDALFPFMLPMTFGPLLFLYTRATLDPGFAVTRRDRLHVVPVLIDLIPYGFAWCVVLGFIPSHHGSAGRFIDTYNVYADIPRWLSITFYVFLSMRYARLYRTAPGYSWIRECLWVFAGFQAIWLVYLVPYILPKYTYWMLDHLAWYPLFLPLGVLTYWLGLKGYTMVYPRTSSVSGHLASLLIKAVEDGRLFLNPQLNLDQLAAGVGLSPKMVSAVLNQHLRKNFTEFINEYRVRAFQERIQTGHDNHLTIAGIASECGFNSQATFQRIFKQYTGLTPSAFRKTTQIRK</sequence>
<comment type="caution">
    <text evidence="6">The sequence shown here is derived from an EMBL/GenBank/DDBJ whole genome shotgun (WGS) entry which is preliminary data.</text>
</comment>
<evidence type="ECO:0000256" key="2">
    <source>
        <dbReference type="ARBA" id="ARBA00023125"/>
    </source>
</evidence>
<dbReference type="GO" id="GO:0043565">
    <property type="term" value="F:sequence-specific DNA binding"/>
    <property type="evidence" value="ECO:0007669"/>
    <property type="project" value="InterPro"/>
</dbReference>
<dbReference type="PANTHER" id="PTHR43280:SF29">
    <property type="entry name" value="ARAC-FAMILY TRANSCRIPTIONAL REGULATOR"/>
    <property type="match status" value="1"/>
</dbReference>
<dbReference type="RefSeq" id="WP_133996305.1">
    <property type="nucleotide sequence ID" value="NZ_SODV01000002.1"/>
</dbReference>
<dbReference type="GO" id="GO:0003700">
    <property type="term" value="F:DNA-binding transcription factor activity"/>
    <property type="evidence" value="ECO:0007669"/>
    <property type="project" value="InterPro"/>
</dbReference>
<dbReference type="InterPro" id="IPR018060">
    <property type="entry name" value="HTH_AraC"/>
</dbReference>
<keyword evidence="7" id="KW-1185">Reference proteome</keyword>
<evidence type="ECO:0000256" key="1">
    <source>
        <dbReference type="ARBA" id="ARBA00023015"/>
    </source>
</evidence>
<keyword evidence="4" id="KW-0812">Transmembrane</keyword>
<feature type="transmembrane region" description="Helical" evidence="4">
    <location>
        <begin position="6"/>
        <end position="25"/>
    </location>
</feature>
<organism evidence="6 7">
    <name type="scientific">Dinghuibacter silviterrae</name>
    <dbReference type="NCBI Taxonomy" id="1539049"/>
    <lineage>
        <taxon>Bacteria</taxon>
        <taxon>Pseudomonadati</taxon>
        <taxon>Bacteroidota</taxon>
        <taxon>Chitinophagia</taxon>
        <taxon>Chitinophagales</taxon>
        <taxon>Chitinophagaceae</taxon>
        <taxon>Dinghuibacter</taxon>
    </lineage>
</organism>
<feature type="transmembrane region" description="Helical" evidence="4">
    <location>
        <begin position="67"/>
        <end position="88"/>
    </location>
</feature>
<dbReference type="PROSITE" id="PS01124">
    <property type="entry name" value="HTH_ARAC_FAMILY_2"/>
    <property type="match status" value="1"/>
</dbReference>
<protein>
    <submittedName>
        <fullName evidence="6">AraC family transcriptional regulator</fullName>
    </submittedName>
</protein>
<feature type="transmembrane region" description="Helical" evidence="4">
    <location>
        <begin position="179"/>
        <end position="199"/>
    </location>
</feature>
<keyword evidence="1" id="KW-0805">Transcription regulation</keyword>
<dbReference type="SUPFAM" id="SSF46689">
    <property type="entry name" value="Homeodomain-like"/>
    <property type="match status" value="1"/>
</dbReference>
<keyword evidence="3" id="KW-0804">Transcription</keyword>
<keyword evidence="4" id="KW-0472">Membrane</keyword>
<accession>A0A4R8DG46</accession>
<evidence type="ECO:0000256" key="4">
    <source>
        <dbReference type="SAM" id="Phobius"/>
    </source>
</evidence>
<evidence type="ECO:0000259" key="5">
    <source>
        <dbReference type="PROSITE" id="PS01124"/>
    </source>
</evidence>
<reference evidence="6 7" key="1">
    <citation type="submission" date="2019-03" db="EMBL/GenBank/DDBJ databases">
        <title>Genomic Encyclopedia of Type Strains, Phase IV (KMG-IV): sequencing the most valuable type-strain genomes for metagenomic binning, comparative biology and taxonomic classification.</title>
        <authorList>
            <person name="Goeker M."/>
        </authorList>
    </citation>
    <scope>NUCLEOTIDE SEQUENCE [LARGE SCALE GENOMIC DNA]</scope>
    <source>
        <strain evidence="6 7">DSM 100059</strain>
    </source>
</reference>
<feature type="transmembrane region" description="Helical" evidence="4">
    <location>
        <begin position="147"/>
        <end position="167"/>
    </location>
</feature>
<keyword evidence="4" id="KW-1133">Transmembrane helix</keyword>